<name>A0A520KVM0_9EURY</name>
<sequence>MANYAIKQISIFLENKPGRLAEVAEAMNEAKINILAFSIAEAGDFGVVRMLVNKPDEACKKLHEKGFTVSLTRVLGIKMKDEPGGLYEIAKILGDSDVNIDYAYAYSGTSGAVFILRVSDLELAIEKITEREVELIEDTLFE</sequence>
<reference evidence="2 3" key="1">
    <citation type="journal article" date="2019" name="Nat. Microbiol.">
        <title>Wide diversity of methane and short-chain alkane metabolisms in uncultured archaea.</title>
        <authorList>
            <person name="Borrel G."/>
            <person name="Adam P.S."/>
            <person name="McKay L.J."/>
            <person name="Chen L.X."/>
            <person name="Sierra-Garcia I.N."/>
            <person name="Sieber C.M."/>
            <person name="Letourneur Q."/>
            <person name="Ghozlane A."/>
            <person name="Andersen G.L."/>
            <person name="Li W.J."/>
            <person name="Hallam S.J."/>
            <person name="Muyzer G."/>
            <person name="de Oliveira V.M."/>
            <person name="Inskeep W.P."/>
            <person name="Banfield J.F."/>
            <person name="Gribaldo S."/>
        </authorList>
    </citation>
    <scope>NUCLEOTIDE SEQUENCE [LARGE SCALE GENOMIC DNA]</scope>
    <source>
        <strain evidence="2">NM1b</strain>
    </source>
</reference>
<organism evidence="2 3">
    <name type="scientific">Candidatus Methanolliviera hydrocarbonicum</name>
    <dbReference type="NCBI Taxonomy" id="2491085"/>
    <lineage>
        <taxon>Archaea</taxon>
        <taxon>Methanobacteriati</taxon>
        <taxon>Methanobacteriota</taxon>
        <taxon>Candidatus Methanoliparia</taxon>
        <taxon>Candidatus Methanoliparales</taxon>
        <taxon>Candidatus Methanollivieraceae</taxon>
        <taxon>Candidatus Methanolliviera</taxon>
    </lineage>
</organism>
<evidence type="ECO:0000313" key="3">
    <source>
        <dbReference type="Proteomes" id="UP000320766"/>
    </source>
</evidence>
<evidence type="ECO:0000313" key="2">
    <source>
        <dbReference type="EMBL" id="RZN67737.1"/>
    </source>
</evidence>
<dbReference type="InterPro" id="IPR045865">
    <property type="entry name" value="ACT-like_dom_sf"/>
</dbReference>
<gene>
    <name evidence="2" type="ORF">EF807_07210</name>
</gene>
<dbReference type="InterPro" id="IPR002912">
    <property type="entry name" value="ACT_dom"/>
</dbReference>
<dbReference type="Proteomes" id="UP000320766">
    <property type="component" value="Unassembled WGS sequence"/>
</dbReference>
<comment type="caution">
    <text evidence="2">The sequence shown here is derived from an EMBL/GenBank/DDBJ whole genome shotgun (WGS) entry which is preliminary data.</text>
</comment>
<dbReference type="Gene3D" id="3.30.2130.10">
    <property type="entry name" value="VC0802-like"/>
    <property type="match status" value="1"/>
</dbReference>
<accession>A0A520KVM0</accession>
<dbReference type="PANTHER" id="PTHR40099:SF1">
    <property type="entry name" value="ACETOLACTATE SYNTHASE, SMALL SUBUNIT"/>
    <property type="match status" value="1"/>
</dbReference>
<dbReference type="Pfam" id="PF19571">
    <property type="entry name" value="ACT_8"/>
    <property type="match status" value="1"/>
</dbReference>
<proteinExistence type="predicted"/>
<dbReference type="InterPro" id="IPR045739">
    <property type="entry name" value="ACT_dom_pair"/>
</dbReference>
<dbReference type="CDD" id="cd04908">
    <property type="entry name" value="ACT_Bt0572_1"/>
    <property type="match status" value="1"/>
</dbReference>
<dbReference type="SUPFAM" id="SSF55021">
    <property type="entry name" value="ACT-like"/>
    <property type="match status" value="2"/>
</dbReference>
<feature type="domain" description="ACT" evidence="1">
    <location>
        <begin position="74"/>
        <end position="142"/>
    </location>
</feature>
<evidence type="ECO:0000259" key="1">
    <source>
        <dbReference type="PROSITE" id="PS51671"/>
    </source>
</evidence>
<protein>
    <submittedName>
        <fullName evidence="2">ACT domain-containing protein</fullName>
    </submittedName>
</protein>
<dbReference type="PANTHER" id="PTHR40099">
    <property type="entry name" value="ACETOLACTATE SYNTHASE, SMALL SUBUNIT"/>
    <property type="match status" value="1"/>
</dbReference>
<dbReference type="PROSITE" id="PS51671">
    <property type="entry name" value="ACT"/>
    <property type="match status" value="1"/>
</dbReference>
<dbReference type="AlphaFoldDB" id="A0A520KVM0"/>
<dbReference type="CDD" id="cd04882">
    <property type="entry name" value="ACT_Bt0572_2"/>
    <property type="match status" value="1"/>
</dbReference>
<dbReference type="EMBL" id="RXIL01000131">
    <property type="protein sequence ID" value="RZN67737.1"/>
    <property type="molecule type" value="Genomic_DNA"/>
</dbReference>